<accession>A0AAN6IBC2</accession>
<name>A0AAN6IBC2_9EURO</name>
<keyword evidence="3" id="KW-1185">Reference proteome</keyword>
<comment type="caution">
    <text evidence="2">The sequence shown here is derived from an EMBL/GenBank/DDBJ whole genome shotgun (WGS) entry which is preliminary data.</text>
</comment>
<dbReference type="EMBL" id="MU404356">
    <property type="protein sequence ID" value="KAI1611587.1"/>
    <property type="molecule type" value="Genomic_DNA"/>
</dbReference>
<reference evidence="2" key="1">
    <citation type="journal article" date="2022" name="bioRxiv">
        <title>Deciphering the potential niche of two novel black yeast fungi from a biological soil crust based on their genomes, phenotypes, and melanin regulation.</title>
        <authorList>
            <consortium name="DOE Joint Genome Institute"/>
            <person name="Carr E.C."/>
            <person name="Barton Q."/>
            <person name="Grambo S."/>
            <person name="Sullivan M."/>
            <person name="Renfro C.M."/>
            <person name="Kuo A."/>
            <person name="Pangilinan J."/>
            <person name="Lipzen A."/>
            <person name="Keymanesh K."/>
            <person name="Savage E."/>
            <person name="Barry K."/>
            <person name="Grigoriev I.V."/>
            <person name="Riekhof W.R."/>
            <person name="Harris S.S."/>
        </authorList>
    </citation>
    <scope>NUCLEOTIDE SEQUENCE</scope>
    <source>
        <strain evidence="2">JF 03-4F</strain>
    </source>
</reference>
<dbReference type="PANTHER" id="PTHR37540:SF5">
    <property type="entry name" value="TRANSCRIPTION FACTOR DOMAIN-CONTAINING PROTEIN"/>
    <property type="match status" value="1"/>
</dbReference>
<sequence length="469" mass="52808">MYQRNGSHTQPSAGTSSRWAKPLLGAEEDSKTKMLQRPSADEGPPQRKQPTHLRRQSSSKSAFGTTPFGHPSSFELSHTDYPVSPNHFVHRTVQFYVKSFAASTCQRPHFFGVGQDLSLLRDYIPFILHDRMVFSAMMTMSSLAVNVAATGTRQRPPESLKYYQSTVSMLRQRLANDVQRSSDAVIITLSNLCGFEAMSGNYDAVDMHTQGIKQVVSLRGGFENLGFEGFLRTISVAWQTFYATRHAVWSRVQSLVPKDGKFTYPEHPFDPELCTAIARFSPGLTDLALSGGLSHQVIVLVSDINSWERDIKNSLQASDVYELHELSQNSRYVTLCGEFLHQPTLTLIEQLLVLGMLGFCYSTDHTRAMFWLSNAFLQLHCRYLNSVVIEVTERNAEFMTWVGTVLAATFDPGSQPWILALTLLKARASPQDWQGNVKISEGFFWNESMSLRLASRIRYLRQKDPQGQG</sequence>
<dbReference type="InterPro" id="IPR021858">
    <property type="entry name" value="Fun_TF"/>
</dbReference>
<evidence type="ECO:0000313" key="2">
    <source>
        <dbReference type="EMBL" id="KAI1611587.1"/>
    </source>
</evidence>
<protein>
    <recommendedName>
        <fullName evidence="4">Transcription factor domain-containing protein</fullName>
    </recommendedName>
</protein>
<organism evidence="2 3">
    <name type="scientific">Exophiala viscosa</name>
    <dbReference type="NCBI Taxonomy" id="2486360"/>
    <lineage>
        <taxon>Eukaryota</taxon>
        <taxon>Fungi</taxon>
        <taxon>Dikarya</taxon>
        <taxon>Ascomycota</taxon>
        <taxon>Pezizomycotina</taxon>
        <taxon>Eurotiomycetes</taxon>
        <taxon>Chaetothyriomycetidae</taxon>
        <taxon>Chaetothyriales</taxon>
        <taxon>Herpotrichiellaceae</taxon>
        <taxon>Exophiala</taxon>
    </lineage>
</organism>
<dbReference type="AlphaFoldDB" id="A0AAN6IBC2"/>
<dbReference type="PANTHER" id="PTHR37540">
    <property type="entry name" value="TRANSCRIPTION FACTOR (ACR-2), PUTATIVE-RELATED-RELATED"/>
    <property type="match status" value="1"/>
</dbReference>
<proteinExistence type="predicted"/>
<feature type="region of interest" description="Disordered" evidence="1">
    <location>
        <begin position="1"/>
        <end position="66"/>
    </location>
</feature>
<gene>
    <name evidence="2" type="ORF">EDD36DRAFT_294180</name>
</gene>
<dbReference type="Proteomes" id="UP001203852">
    <property type="component" value="Unassembled WGS sequence"/>
</dbReference>
<dbReference type="Pfam" id="PF11951">
    <property type="entry name" value="Fungal_trans_2"/>
    <property type="match status" value="1"/>
</dbReference>
<feature type="compositionally biased region" description="Polar residues" evidence="1">
    <location>
        <begin position="1"/>
        <end position="18"/>
    </location>
</feature>
<evidence type="ECO:0000256" key="1">
    <source>
        <dbReference type="SAM" id="MobiDB-lite"/>
    </source>
</evidence>
<evidence type="ECO:0008006" key="4">
    <source>
        <dbReference type="Google" id="ProtNLM"/>
    </source>
</evidence>
<evidence type="ECO:0000313" key="3">
    <source>
        <dbReference type="Proteomes" id="UP001203852"/>
    </source>
</evidence>